<name>A0A853G2Z8_9BURK</name>
<sequence>MWWQSTPGASINSTPKQPDNLLMQHHFDHDGVRFNYYVDDFTDPWDPAPTIFMLHGAMANADRFRPWVPGLSRQYKVVRMDMRGHGKSSVPAADAELSMEILVNDTLALMDHLGCDAVHFVGNSAGGYVGQHLAMNHPERIATLALFGSAPGLKNSQASSWLPMVAEKGLRNFLADTIDDRFPPHMIGTPQVEMFLDALSDNDVPFIGKFVGYMATQEWSDQLHRITCPTLVVVPGAGRIGDASVYKPMKERMSRSEVLMYDGERHSICEYLPERCVTDLLSFLARHAGATQ</sequence>
<evidence type="ECO:0000313" key="3">
    <source>
        <dbReference type="Proteomes" id="UP000559809"/>
    </source>
</evidence>
<keyword evidence="3" id="KW-1185">Reference proteome</keyword>
<evidence type="ECO:0000313" key="2">
    <source>
        <dbReference type="EMBL" id="NYT49111.1"/>
    </source>
</evidence>
<dbReference type="Proteomes" id="UP000559809">
    <property type="component" value="Unassembled WGS sequence"/>
</dbReference>
<gene>
    <name evidence="2" type="ORF">H0A72_07275</name>
</gene>
<accession>A0A853G2Z8</accession>
<organism evidence="2 3">
    <name type="scientific">Parapusillimonas granuli</name>
    <dbReference type="NCBI Taxonomy" id="380911"/>
    <lineage>
        <taxon>Bacteria</taxon>
        <taxon>Pseudomonadati</taxon>
        <taxon>Pseudomonadota</taxon>
        <taxon>Betaproteobacteria</taxon>
        <taxon>Burkholderiales</taxon>
        <taxon>Alcaligenaceae</taxon>
        <taxon>Parapusillimonas</taxon>
    </lineage>
</organism>
<dbReference type="PANTHER" id="PTHR43798:SF33">
    <property type="entry name" value="HYDROLASE, PUTATIVE (AFU_ORTHOLOGUE AFUA_2G14860)-RELATED"/>
    <property type="match status" value="1"/>
</dbReference>
<dbReference type="InterPro" id="IPR000073">
    <property type="entry name" value="AB_hydrolase_1"/>
</dbReference>
<dbReference type="SUPFAM" id="SSF53474">
    <property type="entry name" value="alpha/beta-Hydrolases"/>
    <property type="match status" value="1"/>
</dbReference>
<proteinExistence type="predicted"/>
<dbReference type="InterPro" id="IPR050266">
    <property type="entry name" value="AB_hydrolase_sf"/>
</dbReference>
<dbReference type="Pfam" id="PF00561">
    <property type="entry name" value="Abhydrolase_1"/>
    <property type="match status" value="1"/>
</dbReference>
<dbReference type="AlphaFoldDB" id="A0A853G2Z8"/>
<dbReference type="InterPro" id="IPR029058">
    <property type="entry name" value="AB_hydrolase_fold"/>
</dbReference>
<feature type="domain" description="AB hydrolase-1" evidence="1">
    <location>
        <begin position="49"/>
        <end position="168"/>
    </location>
</feature>
<dbReference type="PRINTS" id="PR00111">
    <property type="entry name" value="ABHYDROLASE"/>
</dbReference>
<keyword evidence="2" id="KW-0378">Hydrolase</keyword>
<dbReference type="Gene3D" id="3.40.50.1820">
    <property type="entry name" value="alpha/beta hydrolase"/>
    <property type="match status" value="1"/>
</dbReference>
<evidence type="ECO:0000259" key="1">
    <source>
        <dbReference type="Pfam" id="PF00561"/>
    </source>
</evidence>
<dbReference type="PANTHER" id="PTHR43798">
    <property type="entry name" value="MONOACYLGLYCEROL LIPASE"/>
    <property type="match status" value="1"/>
</dbReference>
<dbReference type="EMBL" id="JACCEM010000003">
    <property type="protein sequence ID" value="NYT49111.1"/>
    <property type="molecule type" value="Genomic_DNA"/>
</dbReference>
<reference evidence="2 3" key="1">
    <citation type="submission" date="2020-07" db="EMBL/GenBank/DDBJ databases">
        <title>Taxonomic revisions and descriptions of new bacterial species based on genomic comparisons in the high-G+C-content subgroup of the family Alcaligenaceae.</title>
        <authorList>
            <person name="Szabo A."/>
            <person name="Felfoldi T."/>
        </authorList>
    </citation>
    <scope>NUCLEOTIDE SEQUENCE [LARGE SCALE GENOMIC DNA]</scope>
    <source>
        <strain evidence="2 3">LMG 24012</strain>
    </source>
</reference>
<comment type="caution">
    <text evidence="2">The sequence shown here is derived from an EMBL/GenBank/DDBJ whole genome shotgun (WGS) entry which is preliminary data.</text>
</comment>
<protein>
    <submittedName>
        <fullName evidence="2">Alpha/beta fold hydrolase</fullName>
    </submittedName>
</protein>
<dbReference type="GO" id="GO:0016787">
    <property type="term" value="F:hydrolase activity"/>
    <property type="evidence" value="ECO:0007669"/>
    <property type="project" value="UniProtKB-KW"/>
</dbReference>
<dbReference type="GO" id="GO:0016020">
    <property type="term" value="C:membrane"/>
    <property type="evidence" value="ECO:0007669"/>
    <property type="project" value="TreeGrafter"/>
</dbReference>